<dbReference type="AlphaFoldDB" id="A0A2P2PCE2"/>
<accession>A0A2P2PCE2</accession>
<reference evidence="1" key="1">
    <citation type="submission" date="2018-02" db="EMBL/GenBank/DDBJ databases">
        <title>Rhizophora mucronata_Transcriptome.</title>
        <authorList>
            <person name="Meera S.P."/>
            <person name="Sreeshan A."/>
            <person name="Augustine A."/>
        </authorList>
    </citation>
    <scope>NUCLEOTIDE SEQUENCE</scope>
    <source>
        <tissue evidence="1">Leaf</tissue>
    </source>
</reference>
<name>A0A2P2PCE2_RHIMU</name>
<proteinExistence type="predicted"/>
<dbReference type="EMBL" id="GGEC01071855">
    <property type="protein sequence ID" value="MBX52339.1"/>
    <property type="molecule type" value="Transcribed_RNA"/>
</dbReference>
<organism evidence="1">
    <name type="scientific">Rhizophora mucronata</name>
    <name type="common">Asiatic mangrove</name>
    <dbReference type="NCBI Taxonomy" id="61149"/>
    <lineage>
        <taxon>Eukaryota</taxon>
        <taxon>Viridiplantae</taxon>
        <taxon>Streptophyta</taxon>
        <taxon>Embryophyta</taxon>
        <taxon>Tracheophyta</taxon>
        <taxon>Spermatophyta</taxon>
        <taxon>Magnoliopsida</taxon>
        <taxon>eudicotyledons</taxon>
        <taxon>Gunneridae</taxon>
        <taxon>Pentapetalae</taxon>
        <taxon>rosids</taxon>
        <taxon>fabids</taxon>
        <taxon>Malpighiales</taxon>
        <taxon>Rhizophoraceae</taxon>
        <taxon>Rhizophora</taxon>
    </lineage>
</organism>
<sequence>MSLQKTGSKVIWKGERDS</sequence>
<protein>
    <submittedName>
        <fullName evidence="1">Uncharacterized protein</fullName>
    </submittedName>
</protein>
<evidence type="ECO:0000313" key="1">
    <source>
        <dbReference type="EMBL" id="MBX52339.1"/>
    </source>
</evidence>